<dbReference type="Pfam" id="PF21789">
    <property type="entry name" value="TNP-like_RNaseH_C"/>
    <property type="match status" value="1"/>
</dbReference>
<evidence type="ECO:0000313" key="6">
    <source>
        <dbReference type="EMBL" id="CAH1733274.1"/>
    </source>
</evidence>
<dbReference type="AlphaFoldDB" id="A0A9P0NNS2"/>
<keyword evidence="7" id="KW-1185">Reference proteome</keyword>
<feature type="coiled-coil region" evidence="1">
    <location>
        <begin position="57"/>
        <end position="98"/>
    </location>
</feature>
<evidence type="ECO:0000259" key="3">
    <source>
        <dbReference type="Pfam" id="PF21787"/>
    </source>
</evidence>
<feature type="domain" description="Transposable element P transposase-like GTP-binding insertion" evidence="4">
    <location>
        <begin position="346"/>
        <end position="456"/>
    </location>
</feature>
<proteinExistence type="predicted"/>
<accession>A0A9P0NNS2</accession>
<feature type="domain" description="Transposable element P transposase-like RNase H C-terminal" evidence="5">
    <location>
        <begin position="533"/>
        <end position="566"/>
    </location>
</feature>
<dbReference type="InterPro" id="IPR048366">
    <property type="entry name" value="TNP-like_GBD"/>
</dbReference>
<evidence type="ECO:0000313" key="7">
    <source>
        <dbReference type="Proteomes" id="UP001154329"/>
    </source>
</evidence>
<dbReference type="InterPro" id="IPR048365">
    <property type="entry name" value="TNP-like_RNaseH_N"/>
</dbReference>
<dbReference type="Pfam" id="PF21787">
    <property type="entry name" value="TNP-like_RNaseH_N"/>
    <property type="match status" value="1"/>
</dbReference>
<evidence type="ECO:0000259" key="4">
    <source>
        <dbReference type="Pfam" id="PF21788"/>
    </source>
</evidence>
<keyword evidence="1" id="KW-0175">Coiled coil</keyword>
<feature type="domain" description="Transposable element P transposase-like RNase H" evidence="3">
    <location>
        <begin position="180"/>
        <end position="316"/>
    </location>
</feature>
<dbReference type="EMBL" id="OU899036">
    <property type="protein sequence ID" value="CAH1733274.1"/>
    <property type="molecule type" value="Genomic_DNA"/>
</dbReference>
<gene>
    <name evidence="6" type="ORF">APHIGO_LOCUS9609</name>
</gene>
<protein>
    <recommendedName>
        <fullName evidence="8">Transposase</fullName>
    </recommendedName>
</protein>
<dbReference type="Proteomes" id="UP001154329">
    <property type="component" value="Chromosome 3"/>
</dbReference>
<dbReference type="PANTHER" id="PTHR47577">
    <property type="entry name" value="THAP DOMAIN-CONTAINING PROTEIN 6"/>
    <property type="match status" value="1"/>
</dbReference>
<evidence type="ECO:0000256" key="2">
    <source>
        <dbReference type="SAM" id="MobiDB-lite"/>
    </source>
</evidence>
<evidence type="ECO:0008006" key="8">
    <source>
        <dbReference type="Google" id="ProtNLM"/>
    </source>
</evidence>
<dbReference type="PANTHER" id="PTHR47577:SF2">
    <property type="entry name" value="THAP DOMAIN CONTAINING 9"/>
    <property type="match status" value="1"/>
</dbReference>
<sequence>MLHKRNFNCSIIIPHGYYCFPCARTRKMLKQRSARLVAQCSPKRVTLKMTPKSKKKLSLLQKRNELLRKQKKNCINKIKLLRQNMSELMSKFENVSKESISQKLTEMNCSGYQKTIIEEIVSAAKISNPKGRRYSDEWIMLCMLLHIRTPSGYNFCKKNDILPLPSVSSLRRYLAMIDTACGFDKNFFTLFKKHLERKTTMQKHGIILVDEISVREALTVCSKTLTYKGLVDYGEEYKATDINEKATSGLVFMFQPLADTYCQPVAVFAAKGSVVGTELAKLVIKCIILLEEAGAIVHGVVSDGAQTNRKMWSELGVSGELKSFKNWFPHPLVDDRKIYVFSDTPHLFKNVRNKLYNDKVLKINGKYVKWHHIQDLYEQDNKLPGNLRVCPKLSKSHINLSISDKMKVRLATQVLSNSVADGLLFYKSYNVNNLDDCEPTAEFCKKFNDCFDALNRKFGLEGLRINGKDYQFLHSFLTWLNDWEKEYIDGKIKKSEFLTSSTACGLRVTIQSTLDLSNYLNSSWNFKYLLTGKINQDKLEMFFGTIRQAAGSNDHPSAPTFLQLYKLLAVYSVLKPPKSGNCTVNDDAPLTPIISITDLKEIYNPQKSNLVENLKEKMNKIIEEKDWEFDEVVEHNYAKAEVIDCLIYYLTGYLSKQILKYIGDCNTCKSAFVTPQVYSEQMCASLVNMKTKGRLIHPNIYFFNFIKTIENSFIKHSSSTHVFELIVTDLMSENTINFPCSSHGGDVISFTVMYYIRMRMRQFSQQENKKKKKDNRNKKKIAKFSKT</sequence>
<dbReference type="Pfam" id="PF21788">
    <property type="entry name" value="TNP-like_GBD"/>
    <property type="match status" value="1"/>
</dbReference>
<reference evidence="6" key="2">
    <citation type="submission" date="2022-10" db="EMBL/GenBank/DDBJ databases">
        <authorList>
            <consortium name="ENA_rothamsted_submissions"/>
            <consortium name="culmorum"/>
            <person name="King R."/>
        </authorList>
    </citation>
    <scope>NUCLEOTIDE SEQUENCE</scope>
</reference>
<evidence type="ECO:0000259" key="5">
    <source>
        <dbReference type="Pfam" id="PF21789"/>
    </source>
</evidence>
<feature type="compositionally biased region" description="Basic residues" evidence="2">
    <location>
        <begin position="769"/>
        <end position="787"/>
    </location>
</feature>
<evidence type="ECO:0000256" key="1">
    <source>
        <dbReference type="SAM" id="Coils"/>
    </source>
</evidence>
<reference evidence="6" key="1">
    <citation type="submission" date="2022-02" db="EMBL/GenBank/DDBJ databases">
        <authorList>
            <person name="King R."/>
        </authorList>
    </citation>
    <scope>NUCLEOTIDE SEQUENCE</scope>
</reference>
<organism evidence="6 7">
    <name type="scientific">Aphis gossypii</name>
    <name type="common">Cotton aphid</name>
    <dbReference type="NCBI Taxonomy" id="80765"/>
    <lineage>
        <taxon>Eukaryota</taxon>
        <taxon>Metazoa</taxon>
        <taxon>Ecdysozoa</taxon>
        <taxon>Arthropoda</taxon>
        <taxon>Hexapoda</taxon>
        <taxon>Insecta</taxon>
        <taxon>Pterygota</taxon>
        <taxon>Neoptera</taxon>
        <taxon>Paraneoptera</taxon>
        <taxon>Hemiptera</taxon>
        <taxon>Sternorrhyncha</taxon>
        <taxon>Aphidomorpha</taxon>
        <taxon>Aphidoidea</taxon>
        <taxon>Aphididae</taxon>
        <taxon>Aphidini</taxon>
        <taxon>Aphis</taxon>
        <taxon>Aphis</taxon>
    </lineage>
</organism>
<name>A0A9P0NNS2_APHGO</name>
<dbReference type="InterPro" id="IPR048367">
    <property type="entry name" value="TNP-like_RNaseH_C"/>
</dbReference>
<feature type="region of interest" description="Disordered" evidence="2">
    <location>
        <begin position="764"/>
        <end position="787"/>
    </location>
</feature>